<accession>A0A147BJ99</accession>
<sequence>MTALTLLTVLALSSVSHAHAQPLQVGVFLAKDFSFRSYSPYENERILQDYLEAFAGGVALYFQEAMTPAINVSYIGSRKLTDEEERNILGIKGNDTDVVVKGTDAIKALMDLIVSNNDLVGSNNVFLVLTGYNITEEETKNEANANTLSFGDTSSSEESGKLDGSVDLKITSRSASRKNYLSNVGGVSQFGTICFTPAAIVQDFGSNFSGVANAAAQVANILGHVYNGTIPRRQCGDYDYALGGFHGDECSKIKELPRQESSDEYECLKDSVNAIGSKWMTPSMFYSHYRRDWPQCRTSYLNSVECTKPSKSTYQYSECRVSCCPKYKYIFLNPTINDIPAPDGENCDAQKICVGGKCVQNTTSVEGK</sequence>
<proteinExistence type="predicted"/>
<dbReference type="GO" id="GO:0008237">
    <property type="term" value="F:metallopeptidase activity"/>
    <property type="evidence" value="ECO:0007669"/>
    <property type="project" value="UniProtKB-KW"/>
</dbReference>
<evidence type="ECO:0000313" key="2">
    <source>
        <dbReference type="EMBL" id="JAR90395.1"/>
    </source>
</evidence>
<feature type="signal peptide" evidence="1">
    <location>
        <begin position="1"/>
        <end position="20"/>
    </location>
</feature>
<keyword evidence="2" id="KW-0378">Hydrolase</keyword>
<keyword evidence="2" id="KW-0482">Metalloprotease</keyword>
<dbReference type="EMBL" id="GEGO01005009">
    <property type="protein sequence ID" value="JAR90395.1"/>
    <property type="molecule type" value="Transcribed_RNA"/>
</dbReference>
<dbReference type="AlphaFoldDB" id="A0A147BJ99"/>
<dbReference type="GO" id="GO:0006508">
    <property type="term" value="P:proteolysis"/>
    <property type="evidence" value="ECO:0007669"/>
    <property type="project" value="UniProtKB-KW"/>
</dbReference>
<feature type="chain" id="PRO_5007542463" evidence="1">
    <location>
        <begin position="21"/>
        <end position="368"/>
    </location>
</feature>
<organism evidence="2">
    <name type="scientific">Ixodes ricinus</name>
    <name type="common">Common tick</name>
    <name type="synonym">Acarus ricinus</name>
    <dbReference type="NCBI Taxonomy" id="34613"/>
    <lineage>
        <taxon>Eukaryota</taxon>
        <taxon>Metazoa</taxon>
        <taxon>Ecdysozoa</taxon>
        <taxon>Arthropoda</taxon>
        <taxon>Chelicerata</taxon>
        <taxon>Arachnida</taxon>
        <taxon>Acari</taxon>
        <taxon>Parasitiformes</taxon>
        <taxon>Ixodida</taxon>
        <taxon>Ixodoidea</taxon>
        <taxon>Ixodidae</taxon>
        <taxon>Ixodinae</taxon>
        <taxon>Ixodes</taxon>
    </lineage>
</organism>
<name>A0A147BJ99_IXORI</name>
<keyword evidence="1" id="KW-0732">Signal</keyword>
<reference evidence="2" key="1">
    <citation type="journal article" date="2018" name="PLoS Negl. Trop. Dis.">
        <title>Sialome diversity of ticks revealed by RNAseq of single tick salivary glands.</title>
        <authorList>
            <person name="Perner J."/>
            <person name="Kropackova S."/>
            <person name="Kopacek P."/>
            <person name="Ribeiro J.M."/>
        </authorList>
    </citation>
    <scope>NUCLEOTIDE SEQUENCE</scope>
    <source>
        <strain evidence="2">Siblings of single egg batch collected in Ceske Budejovice</strain>
        <tissue evidence="2">Salivary glands</tissue>
    </source>
</reference>
<keyword evidence="2" id="KW-0645">Protease</keyword>
<protein>
    <submittedName>
        <fullName evidence="2">Putative secreted metalloprotease</fullName>
    </submittedName>
</protein>
<evidence type="ECO:0000256" key="1">
    <source>
        <dbReference type="SAM" id="SignalP"/>
    </source>
</evidence>